<dbReference type="RefSeq" id="WP_008699800.1">
    <property type="nucleotide sequence ID" value="NZ_ANOG01000596.1"/>
</dbReference>
<evidence type="ECO:0000313" key="6">
    <source>
        <dbReference type="EMBL" id="EMI18920.1"/>
    </source>
</evidence>
<dbReference type="InterPro" id="IPR036439">
    <property type="entry name" value="Dockerin_dom_sf"/>
</dbReference>
<feature type="domain" description="Calx-beta" evidence="5">
    <location>
        <begin position="196"/>
        <end position="303"/>
    </location>
</feature>
<dbReference type="GO" id="GO:0007154">
    <property type="term" value="P:cell communication"/>
    <property type="evidence" value="ECO:0007669"/>
    <property type="project" value="InterPro"/>
</dbReference>
<dbReference type="Pfam" id="PF03160">
    <property type="entry name" value="Calx-beta"/>
    <property type="match status" value="1"/>
</dbReference>
<dbReference type="PANTHER" id="PTHR11878">
    <property type="entry name" value="SODIUM/CALCIUM EXCHANGER"/>
    <property type="match status" value="1"/>
</dbReference>
<evidence type="ECO:0000256" key="4">
    <source>
        <dbReference type="ARBA" id="ARBA00023065"/>
    </source>
</evidence>
<dbReference type="Pfam" id="PF00404">
    <property type="entry name" value="Dockerin_1"/>
    <property type="match status" value="1"/>
</dbReference>
<dbReference type="Gene3D" id="2.60.40.2030">
    <property type="match status" value="1"/>
</dbReference>
<dbReference type="GO" id="GO:0000272">
    <property type="term" value="P:polysaccharide catabolic process"/>
    <property type="evidence" value="ECO:0007669"/>
    <property type="project" value="InterPro"/>
</dbReference>
<keyword evidence="3" id="KW-0106">Calcium</keyword>
<keyword evidence="1" id="KW-0732">Signal</keyword>
<dbReference type="GO" id="GO:0004553">
    <property type="term" value="F:hydrolase activity, hydrolyzing O-glycosyl compounds"/>
    <property type="evidence" value="ECO:0007669"/>
    <property type="project" value="InterPro"/>
</dbReference>
<sequence>MMTRRNQERRRKNPRRRLFTERLEDRRLLAAYDFVPSDSIGVQREEIDGITVLTVAPDTKINISAQVTSADDPLFAFGMDFNGTDSSVVLDNFQSQLDPNIFTGSDTDLNLDLDRVLLVSFSINAAVSVPPVLTLGTFDVTAPSATGDYKVTVDPFQSPQSSTGVLVIGKGGLAFEPLTDFGDLIIRVADTPPLPTVSISTSNQTVDEDAGNITLTATLSAVSDTDVSIPFAVSGTAAIGGDFTITPSPITIAAGATSGNLSVAIIDDAEVELAETVVLELGTPTGADLGSQSSNTITIVDDDEAIPTDNARVFSPPLVEGPLVVPGDGFSSTVIFGAVFDTTLSVGHVASVAVNGVPNVGLFDENLNPIAVDSQGVLTARLQAGSLYALMFNRDVDRRIFRIGSSAGFGALVQTVRTNIIQRTDVNGNGETTSLDALMVINQLGRQGGASGEAVGSTGRFYDVNADGRISALDALQVINRLQLVRPSAASGELITDRIDESDVLTEVTDSLISTIRIKDAEGEKAAAFDPVRSNIAGGHTIAVAFRTEKVDQVMAEWDQPLRLLNQKGVPFGSDVVWVD</sequence>
<keyword evidence="4" id="KW-0406">Ion transport</keyword>
<evidence type="ECO:0000256" key="3">
    <source>
        <dbReference type="ARBA" id="ARBA00022837"/>
    </source>
</evidence>
<keyword evidence="4" id="KW-0813">Transport</keyword>
<dbReference type="PATRIC" id="fig|1265738.3.peg.4168"/>
<evidence type="ECO:0000313" key="7">
    <source>
        <dbReference type="Proteomes" id="UP000011991"/>
    </source>
</evidence>
<dbReference type="InterPro" id="IPR038081">
    <property type="entry name" value="CalX-like_sf"/>
</dbReference>
<evidence type="ECO:0000256" key="1">
    <source>
        <dbReference type="ARBA" id="ARBA00022729"/>
    </source>
</evidence>
<dbReference type="SUPFAM" id="SSF141072">
    <property type="entry name" value="CalX-like"/>
    <property type="match status" value="1"/>
</dbReference>
<dbReference type="SUPFAM" id="SSF63446">
    <property type="entry name" value="Type I dockerin domain"/>
    <property type="match status" value="1"/>
</dbReference>
<organism evidence="6 7">
    <name type="scientific">Rhodopirellula maiorica SM1</name>
    <dbReference type="NCBI Taxonomy" id="1265738"/>
    <lineage>
        <taxon>Bacteria</taxon>
        <taxon>Pseudomonadati</taxon>
        <taxon>Planctomycetota</taxon>
        <taxon>Planctomycetia</taxon>
        <taxon>Pirellulales</taxon>
        <taxon>Pirellulaceae</taxon>
        <taxon>Novipirellula</taxon>
    </lineage>
</organism>
<dbReference type="Proteomes" id="UP000011991">
    <property type="component" value="Unassembled WGS sequence"/>
</dbReference>
<accession>M5RI02</accession>
<dbReference type="GO" id="GO:0030001">
    <property type="term" value="P:metal ion transport"/>
    <property type="evidence" value="ECO:0007669"/>
    <property type="project" value="TreeGrafter"/>
</dbReference>
<dbReference type="Gene3D" id="1.10.1330.10">
    <property type="entry name" value="Dockerin domain"/>
    <property type="match status" value="1"/>
</dbReference>
<evidence type="ECO:0000259" key="5">
    <source>
        <dbReference type="Pfam" id="PF03160"/>
    </source>
</evidence>
<dbReference type="PANTHER" id="PTHR11878:SF65">
    <property type="entry name" value="NA_CA-EXCHANGE PROTEIN, ISOFORM G"/>
    <property type="match status" value="1"/>
</dbReference>
<keyword evidence="7" id="KW-1185">Reference proteome</keyword>
<dbReference type="EMBL" id="ANOG01000596">
    <property type="protein sequence ID" value="EMI18920.1"/>
    <property type="molecule type" value="Genomic_DNA"/>
</dbReference>
<dbReference type="OrthoDB" id="282736at2"/>
<dbReference type="GO" id="GO:0016020">
    <property type="term" value="C:membrane"/>
    <property type="evidence" value="ECO:0007669"/>
    <property type="project" value="InterPro"/>
</dbReference>
<dbReference type="InterPro" id="IPR002105">
    <property type="entry name" value="Dockerin_1_rpt"/>
</dbReference>
<dbReference type="InterPro" id="IPR051171">
    <property type="entry name" value="CaCA"/>
</dbReference>
<comment type="caution">
    <text evidence="6">The sequence shown here is derived from an EMBL/GenBank/DDBJ whole genome shotgun (WGS) entry which is preliminary data.</text>
</comment>
<evidence type="ECO:0000256" key="2">
    <source>
        <dbReference type="ARBA" id="ARBA00022737"/>
    </source>
</evidence>
<keyword evidence="2" id="KW-0677">Repeat</keyword>
<protein>
    <submittedName>
        <fullName evidence="6">Extracellular nuclease</fullName>
    </submittedName>
</protein>
<name>M5RI02_9BACT</name>
<proteinExistence type="predicted"/>
<dbReference type="AlphaFoldDB" id="M5RI02"/>
<dbReference type="InterPro" id="IPR003644">
    <property type="entry name" value="Calx_beta"/>
</dbReference>
<gene>
    <name evidence="6" type="ORF">RMSM_04161</name>
</gene>
<reference evidence="6 7" key="1">
    <citation type="journal article" date="2013" name="Mar. Genomics">
        <title>Expression of sulfatases in Rhodopirellula baltica and the diversity of sulfatases in the genus Rhodopirellula.</title>
        <authorList>
            <person name="Wegner C.E."/>
            <person name="Richter-Heitmann T."/>
            <person name="Klindworth A."/>
            <person name="Klockow C."/>
            <person name="Richter M."/>
            <person name="Achstetter T."/>
            <person name="Glockner F.O."/>
            <person name="Harder J."/>
        </authorList>
    </citation>
    <scope>NUCLEOTIDE SEQUENCE [LARGE SCALE GENOMIC DNA]</scope>
    <source>
        <strain evidence="6 7">SM1</strain>
    </source>
</reference>